<dbReference type="GO" id="GO:0016779">
    <property type="term" value="F:nucleotidyltransferase activity"/>
    <property type="evidence" value="ECO:0007669"/>
    <property type="project" value="UniProtKB-KW"/>
</dbReference>
<sequence length="166" mass="17766">MGLISLGETGIVSAEGSGYNRLYRLNAEHYFSKTIENLFAAEERRFAAIIDAVTDSPGDKKQFVKSLWVYGSVARGADRLGSDLDVGVVTGSADLEAVVDVVRDSLAIHSERLGFTPSVVGLDMEDLSRLARDDDPWWASVVKDAIVLAGRRPEELPALAGAAADG</sequence>
<evidence type="ECO:0000313" key="3">
    <source>
        <dbReference type="Proteomes" id="UP001271780"/>
    </source>
</evidence>
<feature type="domain" description="Polymerase nucleotidyl transferase" evidence="1">
    <location>
        <begin position="61"/>
        <end position="93"/>
    </location>
</feature>
<comment type="caution">
    <text evidence="2">The sequence shown here is derived from an EMBL/GenBank/DDBJ whole genome shotgun (WGS) entry which is preliminary data.</text>
</comment>
<protein>
    <submittedName>
        <fullName evidence="2">Nucleotidyltransferase domain-containing protein</fullName>
        <ecNumber evidence="2">2.7.7.-</ecNumber>
    </submittedName>
</protein>
<dbReference type="InterPro" id="IPR043519">
    <property type="entry name" value="NT_sf"/>
</dbReference>
<dbReference type="EMBL" id="JAVIIZ010000001">
    <property type="protein sequence ID" value="MDX8471053.1"/>
    <property type="molecule type" value="Genomic_DNA"/>
</dbReference>
<dbReference type="Pfam" id="PF01909">
    <property type="entry name" value="NTP_transf_2"/>
    <property type="match status" value="1"/>
</dbReference>
<accession>A0ABU4XAM6</accession>
<reference evidence="2 3" key="1">
    <citation type="submission" date="2023-08" db="EMBL/GenBank/DDBJ databases">
        <title>Implementing the SeqCode for naming new Mesorhizobium species isolated from Vachellia karroo root nodules.</title>
        <authorList>
            <person name="Van Lill M."/>
        </authorList>
    </citation>
    <scope>NUCLEOTIDE SEQUENCE [LARGE SCALE GENOMIC DNA]</scope>
    <source>
        <strain evidence="2 3">VK23A</strain>
    </source>
</reference>
<dbReference type="RefSeq" id="WP_320315220.1">
    <property type="nucleotide sequence ID" value="NZ_JAVIIX010000001.1"/>
</dbReference>
<organism evidence="2 3">
    <name type="scientific">Mesorhizobium dulcispinae</name>
    <dbReference type="NCBI Taxonomy" id="3072316"/>
    <lineage>
        <taxon>Bacteria</taxon>
        <taxon>Pseudomonadati</taxon>
        <taxon>Pseudomonadota</taxon>
        <taxon>Alphaproteobacteria</taxon>
        <taxon>Hyphomicrobiales</taxon>
        <taxon>Phyllobacteriaceae</taxon>
        <taxon>Mesorhizobium</taxon>
    </lineage>
</organism>
<evidence type="ECO:0000259" key="1">
    <source>
        <dbReference type="Pfam" id="PF01909"/>
    </source>
</evidence>
<dbReference type="InterPro" id="IPR002934">
    <property type="entry name" value="Polymerase_NTP_transf_dom"/>
</dbReference>
<name>A0ABU4XAM6_9HYPH</name>
<gene>
    <name evidence="2" type="ORF">RFM27_03100</name>
</gene>
<keyword evidence="3" id="KW-1185">Reference proteome</keyword>
<dbReference type="EC" id="2.7.7.-" evidence="2"/>
<keyword evidence="2" id="KW-0548">Nucleotidyltransferase</keyword>
<evidence type="ECO:0000313" key="2">
    <source>
        <dbReference type="EMBL" id="MDX8471053.1"/>
    </source>
</evidence>
<dbReference type="SUPFAM" id="SSF81301">
    <property type="entry name" value="Nucleotidyltransferase"/>
    <property type="match status" value="1"/>
</dbReference>
<keyword evidence="2" id="KW-0808">Transferase</keyword>
<proteinExistence type="predicted"/>
<dbReference type="CDD" id="cd05403">
    <property type="entry name" value="NT_KNTase_like"/>
    <property type="match status" value="1"/>
</dbReference>
<dbReference type="Gene3D" id="3.30.460.10">
    <property type="entry name" value="Beta Polymerase, domain 2"/>
    <property type="match status" value="1"/>
</dbReference>
<dbReference type="Proteomes" id="UP001271780">
    <property type="component" value="Unassembled WGS sequence"/>
</dbReference>